<dbReference type="RefSeq" id="WP_106129238.1">
    <property type="nucleotide sequence ID" value="NZ_PVZG01000013.1"/>
</dbReference>
<name>A0A2T0RU92_9ACTN</name>
<keyword evidence="2" id="KW-1185">Reference proteome</keyword>
<dbReference type="EMBL" id="PVZG01000013">
    <property type="protein sequence ID" value="PRY24765.1"/>
    <property type="molecule type" value="Genomic_DNA"/>
</dbReference>
<evidence type="ECO:0000313" key="1">
    <source>
        <dbReference type="EMBL" id="PRY24765.1"/>
    </source>
</evidence>
<reference evidence="1 2" key="1">
    <citation type="submission" date="2018-03" db="EMBL/GenBank/DDBJ databases">
        <title>Genomic Encyclopedia of Archaeal and Bacterial Type Strains, Phase II (KMG-II): from individual species to whole genera.</title>
        <authorList>
            <person name="Goeker M."/>
        </authorList>
    </citation>
    <scope>NUCLEOTIDE SEQUENCE [LARGE SCALE GENOMIC DNA]</scope>
    <source>
        <strain evidence="1 2">DSM 45348</strain>
    </source>
</reference>
<sequence>MSIDGKWHLTLVTGGGEETVELFLQSAGEALNGTFDGRPLSEGRLQGARVTFTASITSPIRTRIKCAAQVDGEAMTGEARALFMTVPFTATRSSSPVESS</sequence>
<evidence type="ECO:0000313" key="2">
    <source>
        <dbReference type="Proteomes" id="UP000239209"/>
    </source>
</evidence>
<dbReference type="Proteomes" id="UP000239209">
    <property type="component" value="Unassembled WGS sequence"/>
</dbReference>
<dbReference type="AlphaFoldDB" id="A0A2T0RU92"/>
<proteinExistence type="predicted"/>
<organism evidence="1 2">
    <name type="scientific">Pseudosporangium ferrugineum</name>
    <dbReference type="NCBI Taxonomy" id="439699"/>
    <lineage>
        <taxon>Bacteria</taxon>
        <taxon>Bacillati</taxon>
        <taxon>Actinomycetota</taxon>
        <taxon>Actinomycetes</taxon>
        <taxon>Micromonosporales</taxon>
        <taxon>Micromonosporaceae</taxon>
        <taxon>Pseudosporangium</taxon>
    </lineage>
</organism>
<gene>
    <name evidence="1" type="ORF">CLV70_113203</name>
</gene>
<dbReference type="OrthoDB" id="5145750at2"/>
<protein>
    <submittedName>
        <fullName evidence="1">Uncharacterized protein</fullName>
    </submittedName>
</protein>
<accession>A0A2T0RU92</accession>
<comment type="caution">
    <text evidence="1">The sequence shown here is derived from an EMBL/GenBank/DDBJ whole genome shotgun (WGS) entry which is preliminary data.</text>
</comment>